<protein>
    <recommendedName>
        <fullName evidence="3">Aminotransferase-like plant mobile domain-containing protein</fullName>
    </recommendedName>
</protein>
<dbReference type="OrthoDB" id="693198at2759"/>
<reference evidence="1" key="2">
    <citation type="submission" date="2018-10" db="UniProtKB">
        <authorList>
            <consortium name="EnsemblPlants"/>
        </authorList>
    </citation>
    <scope>IDENTIFICATION</scope>
</reference>
<reference evidence="1" key="1">
    <citation type="submission" date="2018-08" db="EMBL/GenBank/DDBJ databases">
        <authorList>
            <person name="Rossello M."/>
        </authorList>
    </citation>
    <scope>NUCLEOTIDE SEQUENCE [LARGE SCALE GENOMIC DNA]</scope>
    <source>
        <strain evidence="1">cv. Chinese Spring</strain>
    </source>
</reference>
<dbReference type="Gramene" id="TraesCLE_scaffold_074026_01G000100.1">
    <property type="protein sequence ID" value="TraesCLE_scaffold_074026_01G000100.1"/>
    <property type="gene ID" value="TraesCLE_scaffold_074026_01G000100"/>
</dbReference>
<dbReference type="PANTHER" id="PTHR34835:SF50">
    <property type="entry name" value="AMINOTRANSFERASE-LIKE PLANT MOBILE DOMAIN-CONTAINING PROTEIN"/>
    <property type="match status" value="1"/>
</dbReference>
<dbReference type="OMA" id="INWNTFT"/>
<dbReference type="Gramene" id="TraesCAD_scaffold_057817_01G000100.1">
    <property type="protein sequence ID" value="TraesCAD_scaffold_057817_01G000100.1"/>
    <property type="gene ID" value="TraesCAD_scaffold_057817_01G000100"/>
</dbReference>
<accession>A0A3B6JGQ3</accession>
<organism evidence="1">
    <name type="scientific">Triticum aestivum</name>
    <name type="common">Wheat</name>
    <dbReference type="NCBI Taxonomy" id="4565"/>
    <lineage>
        <taxon>Eukaryota</taxon>
        <taxon>Viridiplantae</taxon>
        <taxon>Streptophyta</taxon>
        <taxon>Embryophyta</taxon>
        <taxon>Tracheophyta</taxon>
        <taxon>Spermatophyta</taxon>
        <taxon>Magnoliopsida</taxon>
        <taxon>Liliopsida</taxon>
        <taxon>Poales</taxon>
        <taxon>Poaceae</taxon>
        <taxon>BOP clade</taxon>
        <taxon>Pooideae</taxon>
        <taxon>Triticodae</taxon>
        <taxon>Triticeae</taxon>
        <taxon>Triticinae</taxon>
        <taxon>Triticum</taxon>
    </lineage>
</organism>
<sequence length="191" mass="21082">MTALSGAQRARLAETTLRGMMQMPSIKMHTLLIRYTVEIFEPTTGRFIVEEVVGEVSLGAVDVECIFNLDNLGLSASDILSEEGEDIKDRVPPQLLSKSTGNIVIDDLIADIIKNKSADDDFLRKVVLVLLGTVLAPMSSKIVPKQYYALVDDVKRISKINWNAFTLDVLLDRLRVVRKGKHTSVNGRGAV</sequence>
<dbReference type="AlphaFoldDB" id="A0A3B6JGQ3"/>
<evidence type="ECO:0000313" key="1">
    <source>
        <dbReference type="EnsemblPlants" id="TraesCS4D02G156800.1.cds1"/>
    </source>
</evidence>
<dbReference type="Gramene" id="TraesROB_scaffold_083470_01G000200.1">
    <property type="protein sequence ID" value="TraesROB_scaffold_083470_01G000200.1"/>
    <property type="gene ID" value="TraesROB_scaffold_083470_01G000200"/>
</dbReference>
<dbReference type="Gramene" id="TraesWEE_scaffold_046788_01G000200.1">
    <property type="protein sequence ID" value="TraesWEE_scaffold_046788_01G000200.1"/>
    <property type="gene ID" value="TraesWEE_scaffold_046788_01G000200"/>
</dbReference>
<evidence type="ECO:0008006" key="3">
    <source>
        <dbReference type="Google" id="ProtNLM"/>
    </source>
</evidence>
<name>A0A3B6JGQ3_WHEAT</name>
<dbReference type="EnsemblPlants" id="TraesCS4D02G156800.1">
    <property type="protein sequence ID" value="TraesCS4D02G156800.1.cds1"/>
    <property type="gene ID" value="TraesCS4D02G156800"/>
</dbReference>
<dbReference type="Gramene" id="TraesCS4D02G156800.1">
    <property type="protein sequence ID" value="TraesCS4D02G156800.1.cds1"/>
    <property type="gene ID" value="TraesCS4D02G156800"/>
</dbReference>
<proteinExistence type="predicted"/>
<dbReference type="Proteomes" id="UP000019116">
    <property type="component" value="Chromosome 4D"/>
</dbReference>
<dbReference type="STRING" id="4565.A0A3B6JGQ3"/>
<dbReference type="Gramene" id="TraesRN4D0100367700.1">
    <property type="protein sequence ID" value="TraesRN4D0100367700.1"/>
    <property type="gene ID" value="TraesRN4D0100367700"/>
</dbReference>
<keyword evidence="2" id="KW-1185">Reference proteome</keyword>
<dbReference type="Gramene" id="TraesCS4D03G0355300.1">
    <property type="protein sequence ID" value="TraesCS4D03G0355300.1.CDS1"/>
    <property type="gene ID" value="TraesCS4D03G0355300"/>
</dbReference>
<dbReference type="PANTHER" id="PTHR34835">
    <property type="entry name" value="OS07G0283600 PROTEIN-RELATED"/>
    <property type="match status" value="1"/>
</dbReference>
<evidence type="ECO:0000313" key="2">
    <source>
        <dbReference type="Proteomes" id="UP000019116"/>
    </source>
</evidence>